<protein>
    <submittedName>
        <fullName evidence="2">Uncharacterized protein</fullName>
    </submittedName>
</protein>
<feature type="region of interest" description="Disordered" evidence="1">
    <location>
        <begin position="169"/>
        <end position="193"/>
    </location>
</feature>
<name>A0A7R9TKM6_MICPS</name>
<feature type="compositionally biased region" description="Low complexity" evidence="1">
    <location>
        <begin position="169"/>
        <end position="187"/>
    </location>
</feature>
<feature type="region of interest" description="Disordered" evidence="1">
    <location>
        <begin position="69"/>
        <end position="141"/>
    </location>
</feature>
<dbReference type="EMBL" id="HBDY01008018">
    <property type="protein sequence ID" value="CAD8237935.1"/>
    <property type="molecule type" value="Transcribed_RNA"/>
</dbReference>
<evidence type="ECO:0000313" key="2">
    <source>
        <dbReference type="EMBL" id="CAD8237935.1"/>
    </source>
</evidence>
<gene>
    <name evidence="2" type="ORF">MPUS1402_LOCUS5934</name>
</gene>
<feature type="compositionally biased region" description="Basic and acidic residues" evidence="1">
    <location>
        <begin position="219"/>
        <end position="240"/>
    </location>
</feature>
<feature type="compositionally biased region" description="Basic and acidic residues" evidence="1">
    <location>
        <begin position="92"/>
        <end position="104"/>
    </location>
</feature>
<organism evidence="2">
    <name type="scientific">Micromonas pusilla</name>
    <name type="common">Picoplanktonic green alga</name>
    <name type="synonym">Chromulina pusilla</name>
    <dbReference type="NCBI Taxonomy" id="38833"/>
    <lineage>
        <taxon>Eukaryota</taxon>
        <taxon>Viridiplantae</taxon>
        <taxon>Chlorophyta</taxon>
        <taxon>Mamiellophyceae</taxon>
        <taxon>Mamiellales</taxon>
        <taxon>Mamiellaceae</taxon>
        <taxon>Micromonas</taxon>
    </lineage>
</organism>
<feature type="region of interest" description="Disordered" evidence="1">
    <location>
        <begin position="217"/>
        <end position="240"/>
    </location>
</feature>
<feature type="compositionally biased region" description="Basic residues" evidence="1">
    <location>
        <begin position="82"/>
        <end position="91"/>
    </location>
</feature>
<dbReference type="AlphaFoldDB" id="A0A7R9TKM6"/>
<feature type="region of interest" description="Disordered" evidence="1">
    <location>
        <begin position="1"/>
        <end position="26"/>
    </location>
</feature>
<accession>A0A7R9TKM6</accession>
<reference evidence="2" key="1">
    <citation type="submission" date="2021-01" db="EMBL/GenBank/DDBJ databases">
        <authorList>
            <person name="Corre E."/>
            <person name="Pelletier E."/>
            <person name="Niang G."/>
            <person name="Scheremetjew M."/>
            <person name="Finn R."/>
            <person name="Kale V."/>
            <person name="Holt S."/>
            <person name="Cochrane G."/>
            <person name="Meng A."/>
            <person name="Brown T."/>
            <person name="Cohen L."/>
        </authorList>
    </citation>
    <scope>NUCLEOTIDE SEQUENCE</scope>
    <source>
        <strain evidence="2">RCC1614</strain>
    </source>
</reference>
<evidence type="ECO:0000256" key="1">
    <source>
        <dbReference type="SAM" id="MobiDB-lite"/>
    </source>
</evidence>
<sequence>MGTGVLSYERTVVPPRGHQERRRQPMRAQGELLLAVLDVSHGGRERDDGFDAAGHRALRFFGDVDGCGEEEGVTGKREKSTAVRRRRKRRTNERTTRRTVHAKDAPSAPPTLNPIVAARNGSIAPRSGAKNPSSRVSDRRMTCDSACSKKRWYRGNSVLTNASLPNCAPGSSPPAMGASAPAPESSPTRVGVTTTTPLDARCVRSFALFDAHVSGSFHTSERRDGVQRRQLELKGIEGGD</sequence>
<proteinExistence type="predicted"/>